<comment type="catalytic activity">
    <reaction evidence="1">
        <text>a 4-O-methyl-thymidine in DNA + L-cysteinyl-[protein] = a thymidine in DNA + S-methyl-L-cysteinyl-[protein]</text>
        <dbReference type="Rhea" id="RHEA:53428"/>
        <dbReference type="Rhea" id="RHEA-COMP:10131"/>
        <dbReference type="Rhea" id="RHEA-COMP:10132"/>
        <dbReference type="Rhea" id="RHEA-COMP:13555"/>
        <dbReference type="Rhea" id="RHEA-COMP:13556"/>
        <dbReference type="ChEBI" id="CHEBI:29950"/>
        <dbReference type="ChEBI" id="CHEBI:82612"/>
        <dbReference type="ChEBI" id="CHEBI:137386"/>
        <dbReference type="ChEBI" id="CHEBI:137387"/>
        <dbReference type="EC" id="2.1.1.63"/>
    </reaction>
</comment>
<comment type="catalytic activity">
    <reaction evidence="6">
        <text>a 6-O-methyl-2'-deoxyguanosine in DNA + L-cysteinyl-[protein] = S-methyl-L-cysteinyl-[protein] + a 2'-deoxyguanosine in DNA</text>
        <dbReference type="Rhea" id="RHEA:24000"/>
        <dbReference type="Rhea" id="RHEA-COMP:10131"/>
        <dbReference type="Rhea" id="RHEA-COMP:10132"/>
        <dbReference type="Rhea" id="RHEA-COMP:11367"/>
        <dbReference type="Rhea" id="RHEA-COMP:11368"/>
        <dbReference type="ChEBI" id="CHEBI:29950"/>
        <dbReference type="ChEBI" id="CHEBI:82612"/>
        <dbReference type="ChEBI" id="CHEBI:85445"/>
        <dbReference type="ChEBI" id="CHEBI:85448"/>
        <dbReference type="EC" id="2.1.1.63"/>
    </reaction>
</comment>
<evidence type="ECO:0000256" key="5">
    <source>
        <dbReference type="ARBA" id="ARBA00023204"/>
    </source>
</evidence>
<dbReference type="Gene3D" id="1.10.10.10">
    <property type="entry name" value="Winged helix-like DNA-binding domain superfamily/Winged helix DNA-binding domain"/>
    <property type="match status" value="1"/>
</dbReference>
<dbReference type="InterPro" id="IPR036631">
    <property type="entry name" value="MGMT_N_sf"/>
</dbReference>
<protein>
    <submittedName>
        <fullName evidence="8">Methylated-DNA-[protein]-cysteine S-methyltransferase</fullName>
    </submittedName>
</protein>
<dbReference type="InterPro" id="IPR036388">
    <property type="entry name" value="WH-like_DNA-bd_sf"/>
</dbReference>
<dbReference type="Proteomes" id="UP000198976">
    <property type="component" value="Chromosome I"/>
</dbReference>
<dbReference type="SUPFAM" id="SSF46767">
    <property type="entry name" value="Methylated DNA-protein cysteine methyltransferase, C-terminal domain"/>
    <property type="match status" value="1"/>
</dbReference>
<keyword evidence="2" id="KW-0489">Methyltransferase</keyword>
<evidence type="ECO:0000256" key="2">
    <source>
        <dbReference type="ARBA" id="ARBA00022603"/>
    </source>
</evidence>
<dbReference type="PANTHER" id="PTHR10815:SF13">
    <property type="entry name" value="METHYLATED-DNA--PROTEIN-CYSTEINE METHYLTRANSFERASE"/>
    <property type="match status" value="1"/>
</dbReference>
<keyword evidence="5" id="KW-0234">DNA repair</keyword>
<proteinExistence type="predicted"/>
<evidence type="ECO:0000256" key="4">
    <source>
        <dbReference type="ARBA" id="ARBA00022763"/>
    </source>
</evidence>
<dbReference type="SUPFAM" id="SSF53155">
    <property type="entry name" value="Methylated DNA-protein cysteine methyltransferase domain"/>
    <property type="match status" value="1"/>
</dbReference>
<dbReference type="InterPro" id="IPR036217">
    <property type="entry name" value="MethylDNA_cys_MeTrfase_DNAb"/>
</dbReference>
<keyword evidence="4" id="KW-0227">DNA damage</keyword>
<organism evidence="8 9">
    <name type="scientific">Schaalia radingae</name>
    <dbReference type="NCBI Taxonomy" id="131110"/>
    <lineage>
        <taxon>Bacteria</taxon>
        <taxon>Bacillati</taxon>
        <taxon>Actinomycetota</taxon>
        <taxon>Actinomycetes</taxon>
        <taxon>Actinomycetales</taxon>
        <taxon>Actinomycetaceae</taxon>
        <taxon>Schaalia</taxon>
    </lineage>
</organism>
<dbReference type="InterPro" id="IPR014048">
    <property type="entry name" value="MethylDNA_cys_MeTrfase_DNA-bd"/>
</dbReference>
<accession>A0ABY0V568</accession>
<gene>
    <name evidence="8" type="ORF">SAMN04489714_0255</name>
</gene>
<dbReference type="EMBL" id="LT629792">
    <property type="protein sequence ID" value="SDT86137.1"/>
    <property type="molecule type" value="Genomic_DNA"/>
</dbReference>
<feature type="domain" description="Methylated-DNA-[protein]-cysteine S-methyltransferase DNA binding" evidence="7">
    <location>
        <begin position="95"/>
        <end position="192"/>
    </location>
</feature>
<dbReference type="RefSeq" id="WP_058237739.1">
    <property type="nucleotide sequence ID" value="NZ_LT629792.1"/>
</dbReference>
<name>A0ABY0V568_9ACTO</name>
<sequence>MTPTAPAFLSRYRSPIGTWTLAFIGGDLVGLWCEGAKHFGSTIAGMTHTDDISELEPPSSIKTQNNLTCTTRWLDTYFAGHIPDEVPALRLVGTDFQVSVWRELLAIPYGQTTTYGDLADAVADQRASGLARQAGQLTCQAGRPAPQAVGQAVGRNPISLIVPCHRVVAADGSLTGYAAGTDRKAWLLELEDAQIAS</sequence>
<evidence type="ECO:0000256" key="3">
    <source>
        <dbReference type="ARBA" id="ARBA00022679"/>
    </source>
</evidence>
<evidence type="ECO:0000256" key="6">
    <source>
        <dbReference type="ARBA" id="ARBA00049348"/>
    </source>
</evidence>
<dbReference type="PROSITE" id="PS00374">
    <property type="entry name" value="MGMT"/>
    <property type="match status" value="1"/>
</dbReference>
<keyword evidence="3" id="KW-0808">Transferase</keyword>
<evidence type="ECO:0000313" key="9">
    <source>
        <dbReference type="Proteomes" id="UP000198976"/>
    </source>
</evidence>
<evidence type="ECO:0000259" key="7">
    <source>
        <dbReference type="Pfam" id="PF01035"/>
    </source>
</evidence>
<evidence type="ECO:0000313" key="8">
    <source>
        <dbReference type="EMBL" id="SDT86137.1"/>
    </source>
</evidence>
<dbReference type="Pfam" id="PF01035">
    <property type="entry name" value="DNA_binding_1"/>
    <property type="match status" value="1"/>
</dbReference>
<reference evidence="8 9" key="1">
    <citation type="submission" date="2016-10" db="EMBL/GenBank/DDBJ databases">
        <authorList>
            <person name="Varghese N."/>
            <person name="Submissions S."/>
        </authorList>
    </citation>
    <scope>NUCLEOTIDE SEQUENCE [LARGE SCALE GENOMIC DNA]</scope>
    <source>
        <strain evidence="8 9">DSM 9169</strain>
    </source>
</reference>
<dbReference type="CDD" id="cd06445">
    <property type="entry name" value="ATase"/>
    <property type="match status" value="1"/>
</dbReference>
<evidence type="ECO:0000256" key="1">
    <source>
        <dbReference type="ARBA" id="ARBA00001286"/>
    </source>
</evidence>
<dbReference type="NCBIfam" id="TIGR00589">
    <property type="entry name" value="ogt"/>
    <property type="match status" value="1"/>
</dbReference>
<dbReference type="PANTHER" id="PTHR10815">
    <property type="entry name" value="METHYLATED-DNA--PROTEIN-CYSTEINE METHYLTRANSFERASE"/>
    <property type="match status" value="1"/>
</dbReference>
<dbReference type="InterPro" id="IPR001497">
    <property type="entry name" value="MethylDNA_cys_MeTrfase_AS"/>
</dbReference>
<keyword evidence="9" id="KW-1185">Reference proteome</keyword>